<proteinExistence type="predicted"/>
<dbReference type="EMBL" id="JAUTAS010000001">
    <property type="protein sequence ID" value="MDQ1110011.1"/>
    <property type="molecule type" value="Genomic_DNA"/>
</dbReference>
<dbReference type="Proteomes" id="UP001226084">
    <property type="component" value="Unassembled WGS sequence"/>
</dbReference>
<organism evidence="1 2">
    <name type="scientific">Stenotrophomonas rhizophila</name>
    <dbReference type="NCBI Taxonomy" id="216778"/>
    <lineage>
        <taxon>Bacteria</taxon>
        <taxon>Pseudomonadati</taxon>
        <taxon>Pseudomonadota</taxon>
        <taxon>Gammaproteobacteria</taxon>
        <taxon>Lysobacterales</taxon>
        <taxon>Lysobacteraceae</taxon>
        <taxon>Stenotrophomonas</taxon>
    </lineage>
</organism>
<dbReference type="PROSITE" id="PS51257">
    <property type="entry name" value="PROKAR_LIPOPROTEIN"/>
    <property type="match status" value="1"/>
</dbReference>
<accession>A0AAP5EEY2</accession>
<comment type="caution">
    <text evidence="1">The sequence shown here is derived from an EMBL/GenBank/DDBJ whole genome shotgun (WGS) entry which is preliminary data.</text>
</comment>
<evidence type="ECO:0000313" key="1">
    <source>
        <dbReference type="EMBL" id="MDQ1110011.1"/>
    </source>
</evidence>
<gene>
    <name evidence="1" type="ORF">QE424_003170</name>
</gene>
<name>A0AAP5EEY2_9GAMM</name>
<dbReference type="AlphaFoldDB" id="A0AAP5EEY2"/>
<dbReference type="RefSeq" id="WP_307107528.1">
    <property type="nucleotide sequence ID" value="NZ_JAUTAS010000001.1"/>
</dbReference>
<protein>
    <submittedName>
        <fullName evidence="1">Uncharacterized protein</fullName>
    </submittedName>
</protein>
<reference evidence="1" key="1">
    <citation type="submission" date="2023-07" db="EMBL/GenBank/DDBJ databases">
        <title>Functional and genomic diversity of the sorghum phyllosphere microbiome.</title>
        <authorList>
            <person name="Shade A."/>
        </authorList>
    </citation>
    <scope>NUCLEOTIDE SEQUENCE</scope>
    <source>
        <strain evidence="1">SORGH_AS_0457</strain>
    </source>
</reference>
<sequence length="271" mass="30004">MPIFQRVVLRFLGCTPAVLLVACTVPGSGPPPAAIDNVRSVEIQYQYSGWSRADEVHRLQRSGGQRAFTRTSKVETAEGVETTQATVPAQRVGELVWALSAPPWPRERGMQVMARRVRPLGMLESAAPSASRNVPACTAENIRNRMFDLMKGSALRAQLDTYYTQMEWTDDYPMMRVVIRFRDAPDQVISSRSQKLQMLPWTLGDLPEVDVPSTPRSWSVPVSDALRRLLPPASLAAKRLGEENALMLGEQIKYAAQQACESELGPPRAAS</sequence>
<evidence type="ECO:0000313" key="2">
    <source>
        <dbReference type="Proteomes" id="UP001226084"/>
    </source>
</evidence>